<name>D7G6D8_ECTSI</name>
<dbReference type="GO" id="GO:0031956">
    <property type="term" value="F:medium-chain fatty acid-CoA ligase activity"/>
    <property type="evidence" value="ECO:0007669"/>
    <property type="project" value="TreeGrafter"/>
</dbReference>
<proteinExistence type="predicted"/>
<dbReference type="InParanoid" id="D7G6D8"/>
<dbReference type="Gene3D" id="3.40.50.12780">
    <property type="entry name" value="N-terminal domain of ligase-like"/>
    <property type="match status" value="2"/>
</dbReference>
<dbReference type="STRING" id="2880.D7G6D8"/>
<dbReference type="InterPro" id="IPR000873">
    <property type="entry name" value="AMP-dep_synth/lig_dom"/>
</dbReference>
<evidence type="ECO:0000313" key="4">
    <source>
        <dbReference type="Proteomes" id="UP000002630"/>
    </source>
</evidence>
<dbReference type="SUPFAM" id="SSF56801">
    <property type="entry name" value="Acetyl-CoA synthetase-like"/>
    <property type="match status" value="1"/>
</dbReference>
<feature type="domain" description="AMP-binding enzyme C-terminal" evidence="2">
    <location>
        <begin position="529"/>
        <end position="613"/>
    </location>
</feature>
<gene>
    <name evidence="3" type="primary">LACS</name>
    <name evidence="3" type="ORF">Esi_0073_0125</name>
</gene>
<dbReference type="Pfam" id="PF13193">
    <property type="entry name" value="AMP-binding_C"/>
    <property type="match status" value="1"/>
</dbReference>
<dbReference type="PANTHER" id="PTHR43201">
    <property type="entry name" value="ACYL-COA SYNTHETASE"/>
    <property type="match status" value="1"/>
</dbReference>
<organism evidence="3 4">
    <name type="scientific">Ectocarpus siliculosus</name>
    <name type="common">Brown alga</name>
    <name type="synonym">Conferva siliculosa</name>
    <dbReference type="NCBI Taxonomy" id="2880"/>
    <lineage>
        <taxon>Eukaryota</taxon>
        <taxon>Sar</taxon>
        <taxon>Stramenopiles</taxon>
        <taxon>Ochrophyta</taxon>
        <taxon>PX clade</taxon>
        <taxon>Phaeophyceae</taxon>
        <taxon>Ectocarpales</taxon>
        <taxon>Ectocarpaceae</taxon>
        <taxon>Ectocarpus</taxon>
    </lineage>
</organism>
<dbReference type="PROSITE" id="PS00455">
    <property type="entry name" value="AMP_BINDING"/>
    <property type="match status" value="1"/>
</dbReference>
<dbReference type="InterPro" id="IPR020845">
    <property type="entry name" value="AMP-binding_CS"/>
</dbReference>
<accession>D7G6D8</accession>
<dbReference type="OrthoDB" id="16262at2759"/>
<reference evidence="3 4" key="1">
    <citation type="journal article" date="2010" name="Nature">
        <title>The Ectocarpus genome and the independent evolution of multicellularity in brown algae.</title>
        <authorList>
            <person name="Cock J.M."/>
            <person name="Sterck L."/>
            <person name="Rouze P."/>
            <person name="Scornet D."/>
            <person name="Allen A.E."/>
            <person name="Amoutzias G."/>
            <person name="Anthouard V."/>
            <person name="Artiguenave F."/>
            <person name="Aury J.M."/>
            <person name="Badger J.H."/>
            <person name="Beszteri B."/>
            <person name="Billiau K."/>
            <person name="Bonnet E."/>
            <person name="Bothwell J.H."/>
            <person name="Bowler C."/>
            <person name="Boyen C."/>
            <person name="Brownlee C."/>
            <person name="Carrano C.J."/>
            <person name="Charrier B."/>
            <person name="Cho G.Y."/>
            <person name="Coelho S.M."/>
            <person name="Collen J."/>
            <person name="Corre E."/>
            <person name="Da Silva C."/>
            <person name="Delage L."/>
            <person name="Delaroque N."/>
            <person name="Dittami S.M."/>
            <person name="Doulbeau S."/>
            <person name="Elias M."/>
            <person name="Farnham G."/>
            <person name="Gachon C.M."/>
            <person name="Gschloessl B."/>
            <person name="Heesch S."/>
            <person name="Jabbari K."/>
            <person name="Jubin C."/>
            <person name="Kawai H."/>
            <person name="Kimura K."/>
            <person name="Kloareg B."/>
            <person name="Kupper F.C."/>
            <person name="Lang D."/>
            <person name="Le Bail A."/>
            <person name="Leblanc C."/>
            <person name="Lerouge P."/>
            <person name="Lohr M."/>
            <person name="Lopez P.J."/>
            <person name="Martens C."/>
            <person name="Maumus F."/>
            <person name="Michel G."/>
            <person name="Miranda-Saavedra D."/>
            <person name="Morales J."/>
            <person name="Moreau H."/>
            <person name="Motomura T."/>
            <person name="Nagasato C."/>
            <person name="Napoli C.A."/>
            <person name="Nelson D.R."/>
            <person name="Nyvall-Collen P."/>
            <person name="Peters A.F."/>
            <person name="Pommier C."/>
            <person name="Potin P."/>
            <person name="Poulain J."/>
            <person name="Quesneville H."/>
            <person name="Read B."/>
            <person name="Rensing S.A."/>
            <person name="Ritter A."/>
            <person name="Rousvoal S."/>
            <person name="Samanta M."/>
            <person name="Samson G."/>
            <person name="Schroeder D.C."/>
            <person name="Segurens B."/>
            <person name="Strittmatter M."/>
            <person name="Tonon T."/>
            <person name="Tregear J.W."/>
            <person name="Valentin K."/>
            <person name="von Dassow P."/>
            <person name="Yamagishi T."/>
            <person name="Van de Peer Y."/>
            <person name="Wincker P."/>
        </authorList>
    </citation>
    <scope>NUCLEOTIDE SEQUENCE [LARGE SCALE GENOMIC DNA]</scope>
    <source>
        <strain evidence="4">Ec32 / CCAP1310/4</strain>
    </source>
</reference>
<sequence length="623" mass="65857">MVTPDVGLSLRQAVRRNADGIAVRTLTADGRQVATEMNWADLQKEVALLSRFLTQVPGLAPGVRLGVLGRNSAEYLQLMYACADAGVIVVPLNTRWAIGELRHAVMDSGIKVLAILDREFVGAALDLCTVAPAAGRGPSCLMVGPQACTSSPTSVARSEVSAWRRFSVGQADRCEGDAEREGWRGVDDSRGDFVPARAAEEGMGEQRFSDDHDCCDSAQSVGGATLEADGTRDVFCIVYTSGSTGRSKGVALTHEGQVFQADAKCVQLGFTSSTTYLNVLPLFHVGGVSAALAVTLVGGCHVFVPRFAPGCAIAAIQAGRVNSIVVVPTMLHMLVKEASSESSTSDDTANPLAAVDTVVVGGQPMSGRLERLARGCMPGSRFVQTYACTEAGSTIAFAFSPSLGASQRDPNGGCGTKSTVPERAHELWATAGSPAEHVEIRVVERGSSDGPHPASPASAGTVGEVETRGPHVMKGYWNRPDLTSEAIRPDGWLRTGDLGRLDETSGRLMIVGRAKDVIKTGGEKVHSSEVESVLLRHVWVAEAAAYGVDDERLGEKVAASVVLDDAAQDDDGPITCDRARAVLDRFCGLHLSPYKRPRQIHVVPALPRNSAGKVLRHMLRASL</sequence>
<dbReference type="PANTHER" id="PTHR43201:SF32">
    <property type="entry name" value="2-SUCCINYLBENZOATE--COA LIGASE, CHLOROPLASTIC_PEROXISOMAL"/>
    <property type="match status" value="1"/>
</dbReference>
<evidence type="ECO:0000259" key="1">
    <source>
        <dbReference type="Pfam" id="PF00501"/>
    </source>
</evidence>
<dbReference type="Proteomes" id="UP000002630">
    <property type="component" value="Linkage Group LG04"/>
</dbReference>
<dbReference type="Gene3D" id="3.30.300.30">
    <property type="match status" value="1"/>
</dbReference>
<dbReference type="EMBL" id="FN648960">
    <property type="protein sequence ID" value="CBJ27533.1"/>
    <property type="molecule type" value="Genomic_DNA"/>
</dbReference>
<dbReference type="EC" id="6.2.1.-" evidence="3"/>
<keyword evidence="4" id="KW-1185">Reference proteome</keyword>
<dbReference type="FunCoup" id="D7G6D8">
    <property type="interactions" value="16"/>
</dbReference>
<dbReference type="AlphaFoldDB" id="D7G6D8"/>
<dbReference type="Pfam" id="PF00501">
    <property type="entry name" value="AMP-binding"/>
    <property type="match status" value="1"/>
</dbReference>
<dbReference type="GO" id="GO:0006631">
    <property type="term" value="P:fatty acid metabolic process"/>
    <property type="evidence" value="ECO:0007669"/>
    <property type="project" value="TreeGrafter"/>
</dbReference>
<dbReference type="InterPro" id="IPR025110">
    <property type="entry name" value="AMP-bd_C"/>
</dbReference>
<keyword evidence="3" id="KW-0436">Ligase</keyword>
<protein>
    <submittedName>
        <fullName evidence="3">Acyl-CoA Synthase, 2,3-dihydroxybenzoyladenylate synthase</fullName>
        <ecNumber evidence="3">6.2.1.-</ecNumber>
    </submittedName>
</protein>
<dbReference type="InterPro" id="IPR042099">
    <property type="entry name" value="ANL_N_sf"/>
</dbReference>
<dbReference type="EMBL" id="FN649729">
    <property type="protein sequence ID" value="CBJ27533.1"/>
    <property type="molecule type" value="Genomic_DNA"/>
</dbReference>
<dbReference type="OMA" id="HVEIQIG"/>
<evidence type="ECO:0000259" key="2">
    <source>
        <dbReference type="Pfam" id="PF13193"/>
    </source>
</evidence>
<evidence type="ECO:0000313" key="3">
    <source>
        <dbReference type="EMBL" id="CBJ27533.1"/>
    </source>
</evidence>
<feature type="domain" description="AMP-dependent synthetase/ligase" evidence="1">
    <location>
        <begin position="11"/>
        <end position="477"/>
    </location>
</feature>
<dbReference type="InterPro" id="IPR045851">
    <property type="entry name" value="AMP-bd_C_sf"/>
</dbReference>